<accession>A0A8J3FPD7</accession>
<dbReference type="Pfam" id="PF06223">
    <property type="entry name" value="Phage_tail_T"/>
    <property type="match status" value="1"/>
</dbReference>
<dbReference type="Proteomes" id="UP000656042">
    <property type="component" value="Unassembled WGS sequence"/>
</dbReference>
<dbReference type="EMBL" id="BMMX01000008">
    <property type="protein sequence ID" value="GGK89113.1"/>
    <property type="molecule type" value="Genomic_DNA"/>
</dbReference>
<feature type="domain" description="Minor tail T" evidence="1">
    <location>
        <begin position="5"/>
        <end position="84"/>
    </location>
</feature>
<protein>
    <recommendedName>
        <fullName evidence="1">Minor tail T domain-containing protein</fullName>
    </recommendedName>
</protein>
<dbReference type="RefSeq" id="WP_189079240.1">
    <property type="nucleotide sequence ID" value="NZ_BMMX01000008.1"/>
</dbReference>
<proteinExistence type="predicted"/>
<gene>
    <name evidence="2" type="ORF">GCM10012284_23950</name>
</gene>
<organism evidence="2 3">
    <name type="scientific">Mangrovihabitans endophyticus</name>
    <dbReference type="NCBI Taxonomy" id="1751298"/>
    <lineage>
        <taxon>Bacteria</taxon>
        <taxon>Bacillati</taxon>
        <taxon>Actinomycetota</taxon>
        <taxon>Actinomycetes</taxon>
        <taxon>Micromonosporales</taxon>
        <taxon>Micromonosporaceae</taxon>
        <taxon>Mangrovihabitans</taxon>
    </lineage>
</organism>
<evidence type="ECO:0000313" key="2">
    <source>
        <dbReference type="EMBL" id="GGK89113.1"/>
    </source>
</evidence>
<dbReference type="AlphaFoldDB" id="A0A8J3FPD7"/>
<keyword evidence="3" id="KW-1185">Reference proteome</keyword>
<sequence length="97" mass="10909">MDRIDSREYSAWMVYEQEYGTLGPERFDLLHAITAATIANANRGRRTRPYKPDQFMPKWGRRGAAAQQGPPTGDDLLRKLRSLTKSMGGRVIDGGDP</sequence>
<evidence type="ECO:0000313" key="3">
    <source>
        <dbReference type="Proteomes" id="UP000656042"/>
    </source>
</evidence>
<name>A0A8J3FPD7_9ACTN</name>
<dbReference type="InterPro" id="IPR009350">
    <property type="entry name" value="Phage_tail_T"/>
</dbReference>
<evidence type="ECO:0000259" key="1">
    <source>
        <dbReference type="Pfam" id="PF06223"/>
    </source>
</evidence>
<comment type="caution">
    <text evidence="2">The sequence shown here is derived from an EMBL/GenBank/DDBJ whole genome shotgun (WGS) entry which is preliminary data.</text>
</comment>
<reference evidence="2" key="2">
    <citation type="submission" date="2020-09" db="EMBL/GenBank/DDBJ databases">
        <authorList>
            <person name="Sun Q."/>
            <person name="Zhou Y."/>
        </authorList>
    </citation>
    <scope>NUCLEOTIDE SEQUENCE</scope>
    <source>
        <strain evidence="2">CGMCC 4.7299</strain>
    </source>
</reference>
<reference evidence="2" key="1">
    <citation type="journal article" date="2014" name="Int. J. Syst. Evol. Microbiol.">
        <title>Complete genome sequence of Corynebacterium casei LMG S-19264T (=DSM 44701T), isolated from a smear-ripened cheese.</title>
        <authorList>
            <consortium name="US DOE Joint Genome Institute (JGI-PGF)"/>
            <person name="Walter F."/>
            <person name="Albersmeier A."/>
            <person name="Kalinowski J."/>
            <person name="Ruckert C."/>
        </authorList>
    </citation>
    <scope>NUCLEOTIDE SEQUENCE</scope>
    <source>
        <strain evidence="2">CGMCC 4.7299</strain>
    </source>
</reference>